<dbReference type="SMART" id="SM01090">
    <property type="entry name" value="Copper-fist"/>
    <property type="match status" value="1"/>
</dbReference>
<evidence type="ECO:0000256" key="1">
    <source>
        <dbReference type="ARBA" id="ARBA00004123"/>
    </source>
</evidence>
<feature type="region of interest" description="Disordered" evidence="8">
    <location>
        <begin position="126"/>
        <end position="146"/>
    </location>
</feature>
<keyword evidence="2" id="KW-0479">Metal-binding</keyword>
<keyword evidence="7" id="KW-0539">Nucleus</keyword>
<dbReference type="PANTHER" id="PTHR28088">
    <property type="entry name" value="TRANSCRIPTIONAL ACTIVATOR HAA1-RELATED"/>
    <property type="match status" value="1"/>
</dbReference>
<feature type="region of interest" description="Disordered" evidence="8">
    <location>
        <begin position="166"/>
        <end position="217"/>
    </location>
</feature>
<gene>
    <name evidence="10" type="ORF">VM1G_09067</name>
</gene>
<evidence type="ECO:0000259" key="9">
    <source>
        <dbReference type="PROSITE" id="PS50073"/>
    </source>
</evidence>
<name>A0A194WAJ6_CYTMA</name>
<dbReference type="GO" id="GO:0006879">
    <property type="term" value="P:intracellular iron ion homeostasis"/>
    <property type="evidence" value="ECO:0007669"/>
    <property type="project" value="TreeGrafter"/>
</dbReference>
<dbReference type="GO" id="GO:0005507">
    <property type="term" value="F:copper ion binding"/>
    <property type="evidence" value="ECO:0007669"/>
    <property type="project" value="InterPro"/>
</dbReference>
<feature type="domain" description="Copper-fist" evidence="9">
    <location>
        <begin position="2"/>
        <end position="41"/>
    </location>
</feature>
<dbReference type="OrthoDB" id="5600085at2759"/>
<dbReference type="Proteomes" id="UP000078559">
    <property type="component" value="Chromosome 10"/>
</dbReference>
<comment type="subcellular location">
    <subcellularLocation>
        <location evidence="1">Nucleus</location>
    </subcellularLocation>
</comment>
<protein>
    <submittedName>
        <fullName evidence="10">Protein GRISEA</fullName>
    </submittedName>
</protein>
<evidence type="ECO:0000256" key="5">
    <source>
        <dbReference type="ARBA" id="ARBA00023015"/>
    </source>
</evidence>
<dbReference type="InterPro" id="IPR036395">
    <property type="entry name" value="Cu_fist_DNA-bd_dom_sf"/>
</dbReference>
<evidence type="ECO:0000256" key="6">
    <source>
        <dbReference type="ARBA" id="ARBA00023163"/>
    </source>
</evidence>
<feature type="compositionally biased region" description="Low complexity" evidence="8">
    <location>
        <begin position="133"/>
        <end position="146"/>
    </location>
</feature>
<reference evidence="10" key="1">
    <citation type="submission" date="2014-12" db="EMBL/GenBank/DDBJ databases">
        <title>Genome Sequence of Valsa Canker Pathogens Uncovers a Specific Adaption of Colonization on Woody Bark.</title>
        <authorList>
            <person name="Yin Z."/>
            <person name="Liu H."/>
            <person name="Gao X."/>
            <person name="Li Z."/>
            <person name="Song N."/>
            <person name="Ke X."/>
            <person name="Dai Q."/>
            <person name="Wu Y."/>
            <person name="Sun Y."/>
            <person name="Xu J.-R."/>
            <person name="Kang Z.K."/>
            <person name="Wang L."/>
            <person name="Huang L."/>
        </authorList>
    </citation>
    <scope>NUCLEOTIDE SEQUENCE [LARGE SCALE GENOMIC DNA]</scope>
    <source>
        <strain evidence="10">03-8</strain>
    </source>
</reference>
<dbReference type="GO" id="GO:0006878">
    <property type="term" value="P:intracellular copper ion homeostasis"/>
    <property type="evidence" value="ECO:0007669"/>
    <property type="project" value="TreeGrafter"/>
</dbReference>
<dbReference type="InterPro" id="IPR051763">
    <property type="entry name" value="Copper_Homeo_Regul"/>
</dbReference>
<dbReference type="Gene3D" id="3.90.430.10">
    <property type="entry name" value="Copper fist DNA-binding domain"/>
    <property type="match status" value="1"/>
</dbReference>
<dbReference type="GO" id="GO:0045944">
    <property type="term" value="P:positive regulation of transcription by RNA polymerase II"/>
    <property type="evidence" value="ECO:0007669"/>
    <property type="project" value="TreeGrafter"/>
</dbReference>
<dbReference type="GO" id="GO:0005634">
    <property type="term" value="C:nucleus"/>
    <property type="evidence" value="ECO:0007669"/>
    <property type="project" value="UniProtKB-SubCell"/>
</dbReference>
<dbReference type="InterPro" id="IPR001083">
    <property type="entry name" value="Cu_fist_DNA-bd_dom"/>
</dbReference>
<dbReference type="EMBL" id="CM003107">
    <property type="protein sequence ID" value="KUI73103.1"/>
    <property type="molecule type" value="Genomic_DNA"/>
</dbReference>
<evidence type="ECO:0000256" key="2">
    <source>
        <dbReference type="ARBA" id="ARBA00022723"/>
    </source>
</evidence>
<dbReference type="AlphaFoldDB" id="A0A194WAJ6"/>
<sequence length="422" mass="44280">MAIWVGKQKMSCRSCIKGHRSSTCNHLGGPLWAVRPAGRPNKACIHGPGDLCLCAHYFPLTWLKAAVPRNKKCSCQGEGGSGKKCNCGHSNGAAVSTPDTEETQPIFFQDLVARGLQVTTEPVEIGVPTQTKSQSQPPSSCCSAPEPAPAPVEASCCSGPPSIPAAPVSTPPPPPSSCCSQPVKSEPATPAPFGNEHTKPEPFSMSPFTTPAPTPAPAPILPPQLLPAHDFRVMAFNAAQAAHTNGGDHACDCGPACNCVLCIDHPYNTATMNHIATEFGQMMTDGANGTNGATFSPTNGTNGSPDMFAQGWRPSNNGTVPNGMMPTAFDDPVISQQSPPQRANDIFLNPADFQMFNFAFPLDNIDQFDTQPDFSYGIMPEIDMNGMCGGIPEGCPCGDDCACIGCQVHGKPSNSVTPPNWS</sequence>
<keyword evidence="4" id="KW-0186">Copper</keyword>
<evidence type="ECO:0000256" key="4">
    <source>
        <dbReference type="ARBA" id="ARBA00023008"/>
    </source>
</evidence>
<dbReference type="PANTHER" id="PTHR28088:SF9">
    <property type="entry name" value="TRANSCRIPTION FACTOR GRISEA, PUTATIVE (AFU_ORTHOLOGUE AFUA_1G13190)-RELATED"/>
    <property type="match status" value="1"/>
</dbReference>
<keyword evidence="3" id="KW-0862">Zinc</keyword>
<evidence type="ECO:0000313" key="10">
    <source>
        <dbReference type="EMBL" id="KUI73103.1"/>
    </source>
</evidence>
<evidence type="ECO:0000256" key="8">
    <source>
        <dbReference type="SAM" id="MobiDB-lite"/>
    </source>
</evidence>
<organism evidence="10 11">
    <name type="scientific">Cytospora mali</name>
    <name type="common">Apple Valsa canker fungus</name>
    <name type="synonym">Valsa mali</name>
    <dbReference type="NCBI Taxonomy" id="578113"/>
    <lineage>
        <taxon>Eukaryota</taxon>
        <taxon>Fungi</taxon>
        <taxon>Dikarya</taxon>
        <taxon>Ascomycota</taxon>
        <taxon>Pezizomycotina</taxon>
        <taxon>Sordariomycetes</taxon>
        <taxon>Sordariomycetidae</taxon>
        <taxon>Diaporthales</taxon>
        <taxon>Cytosporaceae</taxon>
        <taxon>Cytospora</taxon>
    </lineage>
</organism>
<evidence type="ECO:0000256" key="7">
    <source>
        <dbReference type="ARBA" id="ARBA00023242"/>
    </source>
</evidence>
<keyword evidence="6" id="KW-0804">Transcription</keyword>
<dbReference type="GO" id="GO:0000981">
    <property type="term" value="F:DNA-binding transcription factor activity, RNA polymerase II-specific"/>
    <property type="evidence" value="ECO:0007669"/>
    <property type="project" value="TreeGrafter"/>
</dbReference>
<keyword evidence="11" id="KW-1185">Reference proteome</keyword>
<dbReference type="SUPFAM" id="SSF57879">
    <property type="entry name" value="Zinc domain conserved in yeast copper-regulated transcription factors"/>
    <property type="match status" value="1"/>
</dbReference>
<keyword evidence="5" id="KW-0805">Transcription regulation</keyword>
<dbReference type="PROSITE" id="PS50073">
    <property type="entry name" value="COPPER_FIST_2"/>
    <property type="match status" value="1"/>
</dbReference>
<proteinExistence type="predicted"/>
<evidence type="ECO:0000256" key="3">
    <source>
        <dbReference type="ARBA" id="ARBA00022833"/>
    </source>
</evidence>
<dbReference type="Pfam" id="PF00649">
    <property type="entry name" value="Copper-fist"/>
    <property type="match status" value="1"/>
</dbReference>
<feature type="compositionally biased region" description="Pro residues" evidence="8">
    <location>
        <begin position="166"/>
        <end position="176"/>
    </location>
</feature>
<accession>A0A194WAJ6</accession>
<dbReference type="PRINTS" id="PR00617">
    <property type="entry name" value="COPPERFIST"/>
</dbReference>
<evidence type="ECO:0000313" key="11">
    <source>
        <dbReference type="Proteomes" id="UP000078559"/>
    </source>
</evidence>
<dbReference type="SMART" id="SM00412">
    <property type="entry name" value="Cu_FIST"/>
    <property type="match status" value="1"/>
</dbReference>
<dbReference type="GO" id="GO:0000978">
    <property type="term" value="F:RNA polymerase II cis-regulatory region sequence-specific DNA binding"/>
    <property type="evidence" value="ECO:0007669"/>
    <property type="project" value="TreeGrafter"/>
</dbReference>